<organism evidence="1 2">
    <name type="scientific">Castilleja foliolosa</name>
    <dbReference type="NCBI Taxonomy" id="1961234"/>
    <lineage>
        <taxon>Eukaryota</taxon>
        <taxon>Viridiplantae</taxon>
        <taxon>Streptophyta</taxon>
        <taxon>Embryophyta</taxon>
        <taxon>Tracheophyta</taxon>
        <taxon>Spermatophyta</taxon>
        <taxon>Magnoliopsida</taxon>
        <taxon>eudicotyledons</taxon>
        <taxon>Gunneridae</taxon>
        <taxon>Pentapetalae</taxon>
        <taxon>asterids</taxon>
        <taxon>lamiids</taxon>
        <taxon>Lamiales</taxon>
        <taxon>Orobanchaceae</taxon>
        <taxon>Pedicularideae</taxon>
        <taxon>Castillejinae</taxon>
        <taxon>Castilleja</taxon>
    </lineage>
</organism>
<name>A0ABD3B7K1_9LAMI</name>
<gene>
    <name evidence="1" type="ORF">CASFOL_042850</name>
</gene>
<dbReference type="AlphaFoldDB" id="A0ABD3B7K1"/>
<dbReference type="EMBL" id="JAVIJP010000149">
    <property type="protein sequence ID" value="KAL3613302.1"/>
    <property type="molecule type" value="Genomic_DNA"/>
</dbReference>
<dbReference type="Proteomes" id="UP001632038">
    <property type="component" value="Unassembled WGS sequence"/>
</dbReference>
<protein>
    <submittedName>
        <fullName evidence="1">Uncharacterized protein</fullName>
    </submittedName>
</protein>
<comment type="caution">
    <text evidence="1">The sequence shown here is derived from an EMBL/GenBank/DDBJ whole genome shotgun (WGS) entry which is preliminary data.</text>
</comment>
<evidence type="ECO:0000313" key="1">
    <source>
        <dbReference type="EMBL" id="KAL3613302.1"/>
    </source>
</evidence>
<accession>A0ABD3B7K1</accession>
<reference evidence="2" key="1">
    <citation type="journal article" date="2024" name="IScience">
        <title>Strigolactones Initiate the Formation of Haustorium-like Structures in Castilleja.</title>
        <authorList>
            <person name="Buerger M."/>
            <person name="Peterson D."/>
            <person name="Chory J."/>
        </authorList>
    </citation>
    <scope>NUCLEOTIDE SEQUENCE [LARGE SCALE GENOMIC DNA]</scope>
</reference>
<proteinExistence type="predicted"/>
<evidence type="ECO:0000313" key="2">
    <source>
        <dbReference type="Proteomes" id="UP001632038"/>
    </source>
</evidence>
<sequence>MGRGISVAVRVCGGCAQRFRSRRRVRDGDRGFRSRSGWGVWGFNERVSI</sequence>
<keyword evidence="2" id="KW-1185">Reference proteome</keyword>